<evidence type="ECO:0000313" key="1">
    <source>
        <dbReference type="Proteomes" id="UP000887576"/>
    </source>
</evidence>
<reference evidence="2" key="1">
    <citation type="submission" date="2022-11" db="UniProtKB">
        <authorList>
            <consortium name="WormBaseParasite"/>
        </authorList>
    </citation>
    <scope>IDENTIFICATION</scope>
</reference>
<protein>
    <submittedName>
        <fullName evidence="2">Protein kinase domain-containing protein</fullName>
    </submittedName>
</protein>
<organism evidence="1 2">
    <name type="scientific">Panagrolaimus sp. JU765</name>
    <dbReference type="NCBI Taxonomy" id="591449"/>
    <lineage>
        <taxon>Eukaryota</taxon>
        <taxon>Metazoa</taxon>
        <taxon>Ecdysozoa</taxon>
        <taxon>Nematoda</taxon>
        <taxon>Chromadorea</taxon>
        <taxon>Rhabditida</taxon>
        <taxon>Tylenchina</taxon>
        <taxon>Panagrolaimomorpha</taxon>
        <taxon>Panagrolaimoidea</taxon>
        <taxon>Panagrolaimidae</taxon>
        <taxon>Panagrolaimus</taxon>
    </lineage>
</organism>
<dbReference type="Proteomes" id="UP000887576">
    <property type="component" value="Unplaced"/>
</dbReference>
<name>A0AC34QYH5_9BILA</name>
<evidence type="ECO:0000313" key="2">
    <source>
        <dbReference type="WBParaSite" id="JU765_v2.g20441.t1"/>
    </source>
</evidence>
<accession>A0AC34QYH5</accession>
<sequence length="347" mass="40206">MLCDWKICRIREEMSNATKIVEPSLTGLNVDNRVVLAGLLDQGGFGMIYKAKDMITGFELIAKVEKIDSKFAKHEAEVLKQLNEVCMNRRGIVTEPVVYFYGFYTLKNHYVILMQALGPSIRDLKKRIIADRFSKKTSLWVCRKMIHALEFMHSIGLIHGDVKPSNFCVGLDKRDRQVYVIDFGVTRKYNPKTEGFAYAHRLFIGTSRYASPANHDGIDDGMIGDLWGVFFSTIENLLGQLPWRTETNKEIIRQYKKELYNDRISKQQMLHPWFASPGPPPSILYFLHCLLKCSSTQFSHQTIIAAINYDLHMLRFDEHKTQLDWEGIGYVEEIVTKYWENPYHAFC</sequence>
<proteinExistence type="predicted"/>
<dbReference type="WBParaSite" id="JU765_v2.g20441.t1">
    <property type="protein sequence ID" value="JU765_v2.g20441.t1"/>
    <property type="gene ID" value="JU765_v2.g20441"/>
</dbReference>